<dbReference type="GO" id="GO:0008233">
    <property type="term" value="F:peptidase activity"/>
    <property type="evidence" value="ECO:0007669"/>
    <property type="project" value="UniProtKB-KW"/>
</dbReference>
<sequence length="336" mass="35463">MKGLQRVAAAALATEQQQQQKQQQQKNQQQKVLIWGSRLSFPGGAPSDVQTPTEAETLNCLATSWVAVSFGPHFGAAIPGDGRSCVVWGSLEQEDGEPAFVSPFVLPLPQGAAPATDVQCSATEIFVLDRDGRIYVFLPEKAKAAGAACGDRHTIVLATDGSTFAFGDDSKIQLAIGDTRAPGGADVETTKQPGMDMAQDKAPVQRAVTYGVLDRHIQHEPIPSLKPPAAVSPEAALGLATAVAASDFSSIILYQRGDAATGAPVNSLLCCGETTRGIVTPARCVRLPWEVNVSSEETKKMANATGKDTDTNIQQMYIAKLSCGFSNSAVILDPKR</sequence>
<reference evidence="1" key="1">
    <citation type="submission" date="2013-10" db="EMBL/GenBank/DDBJ databases">
        <title>Genomic analysis of the causative agents of coccidiosis in chickens.</title>
        <authorList>
            <person name="Reid A.J."/>
            <person name="Blake D."/>
            <person name="Billington K."/>
            <person name="Browne H."/>
            <person name="Dunn M."/>
            <person name="Hung S."/>
            <person name="Kawahara F."/>
            <person name="Miranda-Saavedra D."/>
            <person name="Mourier T."/>
            <person name="Nagra H."/>
            <person name="Otto T.D."/>
            <person name="Rawlings N."/>
            <person name="Sanchez A."/>
            <person name="Sanders M."/>
            <person name="Subramaniam C."/>
            <person name="Tay Y."/>
            <person name="Dear P."/>
            <person name="Doerig C."/>
            <person name="Gruber A."/>
            <person name="Parkinson J."/>
            <person name="Shirley M."/>
            <person name="Wan K.L."/>
            <person name="Berriman M."/>
            <person name="Tomley F."/>
            <person name="Pain A."/>
        </authorList>
    </citation>
    <scope>NUCLEOTIDE SEQUENCE [LARGE SCALE GENOMIC DNA]</scope>
    <source>
        <strain evidence="1">Weybridge</strain>
    </source>
</reference>
<dbReference type="VEuPathDB" id="ToxoDB:EMWEY_00006810"/>
<dbReference type="PROSITE" id="PS00626">
    <property type="entry name" value="RCC1_2"/>
    <property type="match status" value="1"/>
</dbReference>
<keyword evidence="1" id="KW-0645">Protease</keyword>
<dbReference type="SUPFAM" id="SSF50985">
    <property type="entry name" value="RCC1/BLIP-II"/>
    <property type="match status" value="1"/>
</dbReference>
<dbReference type="RefSeq" id="XP_013333814.1">
    <property type="nucleotide sequence ID" value="XM_013478360.1"/>
</dbReference>
<keyword evidence="2" id="KW-1185">Reference proteome</keyword>
<accession>U6M412</accession>
<dbReference type="GO" id="GO:0006508">
    <property type="term" value="P:proteolysis"/>
    <property type="evidence" value="ECO:0007669"/>
    <property type="project" value="UniProtKB-KW"/>
</dbReference>
<protein>
    <submittedName>
        <fullName evidence="1">Rhomboid-like protease 5, putative</fullName>
    </submittedName>
</protein>
<organism evidence="1 2">
    <name type="scientific">Eimeria maxima</name>
    <name type="common">Coccidian parasite</name>
    <dbReference type="NCBI Taxonomy" id="5804"/>
    <lineage>
        <taxon>Eukaryota</taxon>
        <taxon>Sar</taxon>
        <taxon>Alveolata</taxon>
        <taxon>Apicomplexa</taxon>
        <taxon>Conoidasida</taxon>
        <taxon>Coccidia</taxon>
        <taxon>Eucoccidiorida</taxon>
        <taxon>Eimeriorina</taxon>
        <taxon>Eimeriidae</taxon>
        <taxon>Eimeria</taxon>
    </lineage>
</organism>
<dbReference type="EMBL" id="HG719230">
    <property type="protein sequence ID" value="CDJ57164.1"/>
    <property type="molecule type" value="Genomic_DNA"/>
</dbReference>
<evidence type="ECO:0000313" key="2">
    <source>
        <dbReference type="Proteomes" id="UP000030763"/>
    </source>
</evidence>
<name>U6M412_EIMMA</name>
<keyword evidence="1" id="KW-0378">Hydrolase</keyword>
<evidence type="ECO:0000313" key="1">
    <source>
        <dbReference type="EMBL" id="CDJ57164.1"/>
    </source>
</evidence>
<dbReference type="Gene3D" id="2.130.10.30">
    <property type="entry name" value="Regulator of chromosome condensation 1/beta-lactamase-inhibitor protein II"/>
    <property type="match status" value="1"/>
</dbReference>
<dbReference type="GeneID" id="25334667"/>
<dbReference type="InterPro" id="IPR000408">
    <property type="entry name" value="Reg_chr_condens"/>
</dbReference>
<proteinExistence type="predicted"/>
<reference evidence="1" key="2">
    <citation type="submission" date="2013-10" db="EMBL/GenBank/DDBJ databases">
        <authorList>
            <person name="Aslett M."/>
        </authorList>
    </citation>
    <scope>NUCLEOTIDE SEQUENCE [LARGE SCALE GENOMIC DNA]</scope>
    <source>
        <strain evidence="1">Weybridge</strain>
    </source>
</reference>
<gene>
    <name evidence="1" type="ORF">EMWEY_00006810</name>
</gene>
<dbReference type="Proteomes" id="UP000030763">
    <property type="component" value="Unassembled WGS sequence"/>
</dbReference>
<dbReference type="AlphaFoldDB" id="U6M412"/>
<dbReference type="InterPro" id="IPR009091">
    <property type="entry name" value="RCC1/BLIP-II"/>
</dbReference>
<dbReference type="OrthoDB" id="8068875at2759"/>